<feature type="transmembrane region" description="Helical" evidence="1">
    <location>
        <begin position="59"/>
        <end position="77"/>
    </location>
</feature>
<dbReference type="EMBL" id="BDCO01000002">
    <property type="protein sequence ID" value="GAT34058.1"/>
    <property type="molecule type" value="Genomic_DNA"/>
</dbReference>
<reference evidence="4" key="1">
    <citation type="journal article" date="2017" name="Genome Announc.">
        <title>Draft Genome Sequence of Terrimicrobium sacchariphilum NM-5T, a Facultative Anaerobic Soil Bacterium of the Class Spartobacteria.</title>
        <authorList>
            <person name="Qiu Y.L."/>
            <person name="Tourlousse D.M."/>
            <person name="Matsuura N."/>
            <person name="Ohashi A."/>
            <person name="Sekiguchi Y."/>
        </authorList>
    </citation>
    <scope>NUCLEOTIDE SEQUENCE [LARGE SCALE GENOMIC DNA]</scope>
    <source>
        <strain evidence="4">NM-5</strain>
    </source>
</reference>
<evidence type="ECO:0000256" key="1">
    <source>
        <dbReference type="SAM" id="Phobius"/>
    </source>
</evidence>
<keyword evidence="4" id="KW-1185">Reference proteome</keyword>
<evidence type="ECO:0000313" key="3">
    <source>
        <dbReference type="EMBL" id="GAT34058.1"/>
    </source>
</evidence>
<protein>
    <submittedName>
        <fullName evidence="3">Nuclease-related domain-containing protein</fullName>
    </submittedName>
</protein>
<feature type="transmembrane region" description="Helical" evidence="1">
    <location>
        <begin position="84"/>
        <end position="108"/>
    </location>
</feature>
<accession>A0A146GBW3</accession>
<comment type="caution">
    <text evidence="3">The sequence shown here is derived from an EMBL/GenBank/DDBJ whole genome shotgun (WGS) entry which is preliminary data.</text>
</comment>
<dbReference type="STRING" id="690879.TSACC_22481"/>
<evidence type="ECO:0000313" key="4">
    <source>
        <dbReference type="Proteomes" id="UP000076023"/>
    </source>
</evidence>
<keyword evidence="1" id="KW-0472">Membrane</keyword>
<dbReference type="PROSITE" id="PS50965">
    <property type="entry name" value="NERD"/>
    <property type="match status" value="1"/>
</dbReference>
<proteinExistence type="predicted"/>
<dbReference type="Pfam" id="PF08378">
    <property type="entry name" value="NERD"/>
    <property type="match status" value="1"/>
</dbReference>
<dbReference type="InParanoid" id="A0A146GBW3"/>
<dbReference type="InterPro" id="IPR011528">
    <property type="entry name" value="NERD"/>
</dbReference>
<keyword evidence="1" id="KW-1133">Transmembrane helix</keyword>
<organism evidence="3 4">
    <name type="scientific">Terrimicrobium sacchariphilum</name>
    <dbReference type="NCBI Taxonomy" id="690879"/>
    <lineage>
        <taxon>Bacteria</taxon>
        <taxon>Pseudomonadati</taxon>
        <taxon>Verrucomicrobiota</taxon>
        <taxon>Terrimicrobiia</taxon>
        <taxon>Terrimicrobiales</taxon>
        <taxon>Terrimicrobiaceae</taxon>
        <taxon>Terrimicrobium</taxon>
    </lineage>
</organism>
<gene>
    <name evidence="3" type="ORF">TSACC_22481</name>
</gene>
<dbReference type="Proteomes" id="UP000076023">
    <property type="component" value="Unassembled WGS sequence"/>
</dbReference>
<feature type="domain" description="NERD" evidence="2">
    <location>
        <begin position="119"/>
        <end position="242"/>
    </location>
</feature>
<sequence>MVLFVVCALAPYAVGLLLLVIKGKRSKERWPEDFKLLRAPGETLRRKIFQMDENVPQNAFLFVFVPWVIAWLILWGLPKLGKVFVWPSLILAALVLIVGLVVSCRWVYGSFIKRRDYLLGYMGERAVGEWLATLPREYRVFHDVPVDEGKGAFNLDHVVVGPTGLFAIETKTRRKGRAREGFADHKVFYDGRQLIWPWAEDTYGLQQATNEAEWLTKWIRQMTGLDIAARPVLALPGWWVETRTPGPVAVQNPKNLPTHILGKGLCILDPQQVDLIARQLDSRCRDVKD</sequence>
<name>A0A146GBW3_TERSA</name>
<keyword evidence="1" id="KW-0812">Transmembrane</keyword>
<dbReference type="AlphaFoldDB" id="A0A146GBW3"/>
<evidence type="ECO:0000259" key="2">
    <source>
        <dbReference type="PROSITE" id="PS50965"/>
    </source>
</evidence>